<evidence type="ECO:0000256" key="6">
    <source>
        <dbReference type="ARBA" id="ARBA00023033"/>
    </source>
</evidence>
<dbReference type="PANTHER" id="PTHR24291">
    <property type="entry name" value="CYTOCHROME P450 FAMILY 4"/>
    <property type="match status" value="1"/>
</dbReference>
<dbReference type="InterPro" id="IPR036396">
    <property type="entry name" value="Cyt_P450_sf"/>
</dbReference>
<evidence type="ECO:0000256" key="2">
    <source>
        <dbReference type="ARBA" id="ARBA00022617"/>
    </source>
</evidence>
<dbReference type="RefSeq" id="WP_160822139.1">
    <property type="nucleotide sequence ID" value="NZ_JBHSXE010000001.1"/>
</dbReference>
<dbReference type="Proteomes" id="UP001596380">
    <property type="component" value="Unassembled WGS sequence"/>
</dbReference>
<keyword evidence="9" id="KW-1185">Reference proteome</keyword>
<reference evidence="9" key="1">
    <citation type="journal article" date="2019" name="Int. J. Syst. Evol. Microbiol.">
        <title>The Global Catalogue of Microorganisms (GCM) 10K type strain sequencing project: providing services to taxonomists for standard genome sequencing and annotation.</title>
        <authorList>
            <consortium name="The Broad Institute Genomics Platform"/>
            <consortium name="The Broad Institute Genome Sequencing Center for Infectious Disease"/>
            <person name="Wu L."/>
            <person name="Ma J."/>
        </authorList>
    </citation>
    <scope>NUCLEOTIDE SEQUENCE [LARGE SCALE GENOMIC DNA]</scope>
    <source>
        <strain evidence="9">JCM 3369</strain>
    </source>
</reference>
<dbReference type="InterPro" id="IPR050196">
    <property type="entry name" value="Cytochrome_P450_Monoox"/>
</dbReference>
<proteinExistence type="inferred from homology"/>
<protein>
    <submittedName>
        <fullName evidence="8">Cytochrome P450</fullName>
    </submittedName>
</protein>
<sequence length="457" mass="50386">MSTAIGTGSAVEGPRERLSVMPLRRVLGEVRRGGPLGFLDSAGRRARGSITRLNLGPFRPFLVTHPRHLEHILRTHAGNYPRGAAMWAALGRLTGDGIGGEGAQWQASREILQPAFSARYLTAMSEQMITSIAGAVDDLDARVGPGRPVDAGLEMTRLVQRVINPVFFGNLVPDEEGDRLGAAIATAMGSLLWRMAMPFVPHRVPLPGDRAFHRSTRTVNEILRPVITAARVGDREGQDVVTRLLNGAGPDGTPLTDEQICDDIVALFVAGSESSAIALTWVWVAMLQNPHVAERVREEVDRVVGGGRPEREHIRRLTYTHQVLNEVLRVYSVGWAVPRMAIEDDVIDGVPIPGGSTLVISPYLTHRLEDVWERPEEFDPDRFTRERVRARHPLAYLPFGDGGHQCIGQHFFSQEASLIVATILSRYEVTLRNAPVEPKLSLTLQPRTPVELEFTPR</sequence>
<dbReference type="PROSITE" id="PS00086">
    <property type="entry name" value="CYTOCHROME_P450"/>
    <property type="match status" value="1"/>
</dbReference>
<dbReference type="EMBL" id="JBHSXS010000039">
    <property type="protein sequence ID" value="MFC6885546.1"/>
    <property type="molecule type" value="Genomic_DNA"/>
</dbReference>
<accession>A0ABW2CY92</accession>
<organism evidence="8 9">
    <name type="scientific">Actinomadura yumaensis</name>
    <dbReference type="NCBI Taxonomy" id="111807"/>
    <lineage>
        <taxon>Bacteria</taxon>
        <taxon>Bacillati</taxon>
        <taxon>Actinomycetota</taxon>
        <taxon>Actinomycetes</taxon>
        <taxon>Streptosporangiales</taxon>
        <taxon>Thermomonosporaceae</taxon>
        <taxon>Actinomadura</taxon>
    </lineage>
</organism>
<dbReference type="InterPro" id="IPR017972">
    <property type="entry name" value="Cyt_P450_CS"/>
</dbReference>
<keyword evidence="2 7" id="KW-0349">Heme</keyword>
<comment type="caution">
    <text evidence="8">The sequence shown here is derived from an EMBL/GenBank/DDBJ whole genome shotgun (WGS) entry which is preliminary data.</text>
</comment>
<comment type="similarity">
    <text evidence="1 7">Belongs to the cytochrome P450 family.</text>
</comment>
<keyword evidence="3 7" id="KW-0479">Metal-binding</keyword>
<dbReference type="InterPro" id="IPR001128">
    <property type="entry name" value="Cyt_P450"/>
</dbReference>
<dbReference type="Pfam" id="PF00067">
    <property type="entry name" value="p450"/>
    <property type="match status" value="1"/>
</dbReference>
<evidence type="ECO:0000256" key="3">
    <source>
        <dbReference type="ARBA" id="ARBA00022723"/>
    </source>
</evidence>
<evidence type="ECO:0000313" key="8">
    <source>
        <dbReference type="EMBL" id="MFC6885546.1"/>
    </source>
</evidence>
<evidence type="ECO:0000256" key="1">
    <source>
        <dbReference type="ARBA" id="ARBA00010617"/>
    </source>
</evidence>
<evidence type="ECO:0000256" key="4">
    <source>
        <dbReference type="ARBA" id="ARBA00023002"/>
    </source>
</evidence>
<keyword evidence="4 7" id="KW-0560">Oxidoreductase</keyword>
<dbReference type="InterPro" id="IPR002401">
    <property type="entry name" value="Cyt_P450_E_grp-I"/>
</dbReference>
<evidence type="ECO:0000256" key="5">
    <source>
        <dbReference type="ARBA" id="ARBA00023004"/>
    </source>
</evidence>
<dbReference type="PRINTS" id="PR00385">
    <property type="entry name" value="P450"/>
</dbReference>
<keyword evidence="6 7" id="KW-0503">Monooxygenase</keyword>
<evidence type="ECO:0000256" key="7">
    <source>
        <dbReference type="RuleBase" id="RU000461"/>
    </source>
</evidence>
<dbReference type="SUPFAM" id="SSF48264">
    <property type="entry name" value="Cytochrome P450"/>
    <property type="match status" value="1"/>
</dbReference>
<dbReference type="PANTHER" id="PTHR24291:SF50">
    <property type="entry name" value="BIFUNCTIONAL ALBAFLAVENONE MONOOXYGENASE_TERPENE SYNTHASE"/>
    <property type="match status" value="1"/>
</dbReference>
<evidence type="ECO:0000313" key="9">
    <source>
        <dbReference type="Proteomes" id="UP001596380"/>
    </source>
</evidence>
<gene>
    <name evidence="8" type="ORF">ACFQKB_37710</name>
</gene>
<name>A0ABW2CY92_9ACTN</name>
<keyword evidence="5 7" id="KW-0408">Iron</keyword>
<dbReference type="PRINTS" id="PR00463">
    <property type="entry name" value="EP450I"/>
</dbReference>
<dbReference type="Gene3D" id="1.10.630.10">
    <property type="entry name" value="Cytochrome P450"/>
    <property type="match status" value="1"/>
</dbReference>